<comment type="caution">
    <text evidence="4">The sequence shown here is derived from an EMBL/GenBank/DDBJ whole genome shotgun (WGS) entry which is preliminary data.</text>
</comment>
<dbReference type="GO" id="GO:0000052">
    <property type="term" value="P:citrulline metabolic process"/>
    <property type="evidence" value="ECO:0007669"/>
    <property type="project" value="TreeGrafter"/>
</dbReference>
<evidence type="ECO:0008006" key="6">
    <source>
        <dbReference type="Google" id="ProtNLM"/>
    </source>
</evidence>
<dbReference type="PANTHER" id="PTHR12737:SF9">
    <property type="entry name" value="DIMETHYLARGININASE"/>
    <property type="match status" value="1"/>
</dbReference>
<dbReference type="SUPFAM" id="SSF55909">
    <property type="entry name" value="Pentein"/>
    <property type="match status" value="1"/>
</dbReference>
<dbReference type="Pfam" id="PF19420">
    <property type="entry name" value="DDAH_eukar"/>
    <property type="match status" value="1"/>
</dbReference>
<name>A0A1J5TN60_9ARCH</name>
<keyword evidence="2" id="KW-0378">Hydrolase</keyword>
<dbReference type="PANTHER" id="PTHR12737">
    <property type="entry name" value="DIMETHYLARGININE DIMETHYLAMINOHYDROLASE"/>
    <property type="match status" value="1"/>
</dbReference>
<dbReference type="GO" id="GO:0006525">
    <property type="term" value="P:arginine metabolic process"/>
    <property type="evidence" value="ECO:0007669"/>
    <property type="project" value="TreeGrafter"/>
</dbReference>
<dbReference type="AlphaFoldDB" id="A0A1J5TN60"/>
<proteinExistence type="inferred from homology"/>
<organism evidence="4 5">
    <name type="scientific">Marine Group III euryarchaeote CG-Epi2</name>
    <dbReference type="NCBI Taxonomy" id="1888996"/>
    <lineage>
        <taxon>Archaea</taxon>
        <taxon>Methanobacteriati</taxon>
        <taxon>Thermoplasmatota</taxon>
        <taxon>Thermoplasmata</taxon>
        <taxon>Candidatus Thermoprofundales</taxon>
    </lineage>
</organism>
<dbReference type="GO" id="GO:0045429">
    <property type="term" value="P:positive regulation of nitric oxide biosynthetic process"/>
    <property type="evidence" value="ECO:0007669"/>
    <property type="project" value="TreeGrafter"/>
</dbReference>
<evidence type="ECO:0000256" key="1">
    <source>
        <dbReference type="ARBA" id="ARBA00008532"/>
    </source>
</evidence>
<evidence type="ECO:0000313" key="5">
    <source>
        <dbReference type="Proteomes" id="UP000183615"/>
    </source>
</evidence>
<sequence>MKAIVRGVSNSFEKALASYFGSGPTNVDEAKVQHSAYVSKLEELGLSVNFLSSDSNYPDCCFVEDHAVIAGNSALITNAGHDSRLGEKVVVQEALEKDLELQFMPSEARMDGGDVLQFGDKFLVGHSRRTNKEAIECLREFVTSRGFSLHVIEVPKESLHLISVCTSPMPGVLLAPEGWFSLSDFPDDSEVIWIPKNEAYGANVLPFGDDVIIAKGYEMTSKILSEKGLNLHPLEMSQFRAADGSLTCLSLLYK</sequence>
<feature type="active site" description="Proton donor" evidence="3">
    <location>
        <position position="160"/>
    </location>
</feature>
<evidence type="ECO:0000313" key="4">
    <source>
        <dbReference type="EMBL" id="OIR21619.1"/>
    </source>
</evidence>
<gene>
    <name evidence="4" type="ORF">BET99_01985</name>
</gene>
<dbReference type="EMBL" id="MIYZ01000039">
    <property type="protein sequence ID" value="OIR21619.1"/>
    <property type="molecule type" value="Genomic_DNA"/>
</dbReference>
<evidence type="ECO:0000256" key="3">
    <source>
        <dbReference type="PIRSR" id="PIRSR633199-1"/>
    </source>
</evidence>
<dbReference type="InterPro" id="IPR033199">
    <property type="entry name" value="DDAH-like"/>
</dbReference>
<protein>
    <recommendedName>
        <fullName evidence="6">N(G),N(G)-dimethylarginine dimethylaminohydrolase</fullName>
    </recommendedName>
</protein>
<accession>A0A1J5TN60</accession>
<feature type="active site" description="Nucleophile" evidence="3">
    <location>
        <position position="248"/>
    </location>
</feature>
<dbReference type="GO" id="GO:0016403">
    <property type="term" value="F:dimethylargininase activity"/>
    <property type="evidence" value="ECO:0007669"/>
    <property type="project" value="TreeGrafter"/>
</dbReference>
<comment type="similarity">
    <text evidence="1">Belongs to the DDAH family.</text>
</comment>
<reference evidence="4 5" key="1">
    <citation type="submission" date="2016-08" db="EMBL/GenBank/DDBJ databases">
        <title>New Insights into Marine Group III Euryarchaeota, from dark to light.</title>
        <authorList>
            <person name="Haro-Moreno J.M."/>
            <person name="Rodriguez-Valera F."/>
            <person name="Lopez-Garcia P."/>
            <person name="Moreira D."/>
            <person name="Martin-Cuadrado A.B."/>
        </authorList>
    </citation>
    <scope>NUCLEOTIDE SEQUENCE [LARGE SCALE GENOMIC DNA]</scope>
    <source>
        <strain evidence="4">CG-Epi2</strain>
    </source>
</reference>
<dbReference type="Proteomes" id="UP000183615">
    <property type="component" value="Unassembled WGS sequence"/>
</dbReference>
<dbReference type="GO" id="GO:0016597">
    <property type="term" value="F:amino acid binding"/>
    <property type="evidence" value="ECO:0007669"/>
    <property type="project" value="TreeGrafter"/>
</dbReference>
<evidence type="ECO:0000256" key="2">
    <source>
        <dbReference type="ARBA" id="ARBA00022801"/>
    </source>
</evidence>
<dbReference type="Gene3D" id="3.75.10.10">
    <property type="entry name" value="L-arginine/glycine Amidinotransferase, Chain A"/>
    <property type="match status" value="1"/>
</dbReference>